<dbReference type="Gene3D" id="1.20.1730.10">
    <property type="entry name" value="Sodium/glucose cotransporter"/>
    <property type="match status" value="1"/>
</dbReference>
<proteinExistence type="inferred from homology"/>
<evidence type="ECO:0000256" key="7">
    <source>
        <dbReference type="SAM" id="Phobius"/>
    </source>
</evidence>
<name>A0A090VN36_9FLAO</name>
<reference evidence="8 9" key="1">
    <citation type="journal article" date="2014" name="Genome Announc.">
        <title>Draft Genome Sequences of Marine Flavobacterium Algibacter lectus Strains SS8 and NR4.</title>
        <authorList>
            <person name="Takatani N."/>
            <person name="Nakanishi M."/>
            <person name="Meirelles P."/>
            <person name="Mino S."/>
            <person name="Suda W."/>
            <person name="Oshima K."/>
            <person name="Hattori M."/>
            <person name="Ohkuma M."/>
            <person name="Hosokawa M."/>
            <person name="Miyashita K."/>
            <person name="Thompson F.L."/>
            <person name="Niwa A."/>
            <person name="Sawabe T."/>
            <person name="Sawabe T."/>
        </authorList>
    </citation>
    <scope>NUCLEOTIDE SEQUENCE [LARGE SCALE GENOMIC DNA]</scope>
    <source>
        <strain evidence="8 9">JCM 19300</strain>
    </source>
</reference>
<feature type="transmembrane region" description="Helical" evidence="7">
    <location>
        <begin position="46"/>
        <end position="66"/>
    </location>
</feature>
<evidence type="ECO:0000256" key="1">
    <source>
        <dbReference type="ARBA" id="ARBA00004141"/>
    </source>
</evidence>
<dbReference type="OrthoDB" id="9814523at2"/>
<dbReference type="Proteomes" id="UP000029644">
    <property type="component" value="Unassembled WGS sequence"/>
</dbReference>
<feature type="transmembrane region" description="Helical" evidence="7">
    <location>
        <begin position="424"/>
        <end position="444"/>
    </location>
</feature>
<feature type="transmembrane region" description="Helical" evidence="7">
    <location>
        <begin position="150"/>
        <end position="173"/>
    </location>
</feature>
<feature type="transmembrane region" description="Helical" evidence="7">
    <location>
        <begin position="318"/>
        <end position="344"/>
    </location>
</feature>
<organism evidence="8 9">
    <name type="scientific">Algibacter lectus</name>
    <dbReference type="NCBI Taxonomy" id="221126"/>
    <lineage>
        <taxon>Bacteria</taxon>
        <taxon>Pseudomonadati</taxon>
        <taxon>Bacteroidota</taxon>
        <taxon>Flavobacteriia</taxon>
        <taxon>Flavobacteriales</taxon>
        <taxon>Flavobacteriaceae</taxon>
        <taxon>Algibacter</taxon>
    </lineage>
</organism>
<feature type="transmembrane region" description="Helical" evidence="7">
    <location>
        <begin position="399"/>
        <end position="417"/>
    </location>
</feature>
<accession>A0A090VN36</accession>
<dbReference type="EMBL" id="BBNQ01000022">
    <property type="protein sequence ID" value="GAL64749.1"/>
    <property type="molecule type" value="Genomic_DNA"/>
</dbReference>
<dbReference type="NCBIfam" id="TIGR00813">
    <property type="entry name" value="sss"/>
    <property type="match status" value="1"/>
</dbReference>
<feature type="transmembrane region" description="Helical" evidence="7">
    <location>
        <begin position="78"/>
        <end position="101"/>
    </location>
</feature>
<evidence type="ECO:0000256" key="5">
    <source>
        <dbReference type="ARBA" id="ARBA00023136"/>
    </source>
</evidence>
<comment type="caution">
    <text evidence="8">The sequence shown here is derived from an EMBL/GenBank/DDBJ whole genome shotgun (WGS) entry which is preliminary data.</text>
</comment>
<dbReference type="InterPro" id="IPR001734">
    <property type="entry name" value="Na/solute_symporter"/>
</dbReference>
<dbReference type="CDD" id="cd10329">
    <property type="entry name" value="SLC5sbd_SGLT1-like"/>
    <property type="match status" value="1"/>
</dbReference>
<sequence>MEYNLGVIDISVLVLYFIFIVWFGIRSSKKGSDSTSDYFLAGRNMTWPVIGFSLFAASISSTTLIGKSGDAYSTGIAVFNYDLISVLVMVFFAMFFLPFYIKSGIFTIPEFLEKRFDKRSRYYFSFITLMGSTFLDAAGALYAASLLMKLVFPSLSIMELSVIFAVIVAAYTIPGGLSAAIKVDLIQGILLLVGTFILTFLAMRNGGLEHLKELLLNEDMMMKLIRPLDDPSVPWLGMIVGIPILGFYFWGNNQVLVQRVLTAKSIDHGRKGILLVGFLTVSLIFIIIFPAVIGKHLFPGLPKNDMVYPKLVIELMPIGLLGLMLAAMVAALTSTLSALLNSVATLFTMDFYVKFKKEPSQKEQVYVGKIVSVIVLILAVLWVPFVSKFDSLLKYYQEMLTYIAPPVVAVFFLGVFWKRINKHGAFWGLIAGAFAAIATIVAKVGFNHELLGSIHFLLKVPFYFVFSAVVIIIVSLLSKPDDKTQIEDLIWTKKIYHEETKELEGVPFYKNFRVWSLILIAFCFIVLYMYQ</sequence>
<dbReference type="GO" id="GO:0005412">
    <property type="term" value="F:D-glucose:sodium symporter activity"/>
    <property type="evidence" value="ECO:0007669"/>
    <property type="project" value="TreeGrafter"/>
</dbReference>
<dbReference type="InterPro" id="IPR038377">
    <property type="entry name" value="Na/Glc_symporter_sf"/>
</dbReference>
<feature type="transmembrane region" description="Helical" evidence="7">
    <location>
        <begin position="456"/>
        <end position="477"/>
    </location>
</feature>
<keyword evidence="3 7" id="KW-0812">Transmembrane</keyword>
<feature type="transmembrane region" description="Helical" evidence="7">
    <location>
        <begin position="6"/>
        <end position="25"/>
    </location>
</feature>
<dbReference type="PROSITE" id="PS50283">
    <property type="entry name" value="NA_SOLUT_SYMP_3"/>
    <property type="match status" value="1"/>
</dbReference>
<dbReference type="RefSeq" id="WP_042506554.1">
    <property type="nucleotide sequence ID" value="NZ_BBNQ01000022.1"/>
</dbReference>
<feature type="transmembrane region" description="Helical" evidence="7">
    <location>
        <begin position="365"/>
        <end position="387"/>
    </location>
</feature>
<dbReference type="AlphaFoldDB" id="A0A090VN36"/>
<dbReference type="Pfam" id="PF00474">
    <property type="entry name" value="SSF"/>
    <property type="match status" value="1"/>
</dbReference>
<feature type="transmembrane region" description="Helical" evidence="7">
    <location>
        <begin position="232"/>
        <end position="251"/>
    </location>
</feature>
<evidence type="ECO:0000256" key="4">
    <source>
        <dbReference type="ARBA" id="ARBA00022989"/>
    </source>
</evidence>
<dbReference type="PANTHER" id="PTHR11819">
    <property type="entry name" value="SOLUTE CARRIER FAMILY 5"/>
    <property type="match status" value="1"/>
</dbReference>
<dbReference type="PANTHER" id="PTHR11819:SF195">
    <property type="entry name" value="SODIUM_GLUCOSE COTRANSPORTER 4"/>
    <property type="match status" value="1"/>
</dbReference>
<protein>
    <submittedName>
        <fullName evidence="8">Sodium/glucose cotransporter 2</fullName>
    </submittedName>
</protein>
<evidence type="ECO:0000256" key="3">
    <source>
        <dbReference type="ARBA" id="ARBA00022692"/>
    </source>
</evidence>
<feature type="transmembrane region" description="Helical" evidence="7">
    <location>
        <begin position="185"/>
        <end position="203"/>
    </location>
</feature>
<feature type="transmembrane region" description="Helical" evidence="7">
    <location>
        <begin position="512"/>
        <end position="530"/>
    </location>
</feature>
<evidence type="ECO:0000256" key="2">
    <source>
        <dbReference type="ARBA" id="ARBA00006434"/>
    </source>
</evidence>
<evidence type="ECO:0000256" key="6">
    <source>
        <dbReference type="RuleBase" id="RU362091"/>
    </source>
</evidence>
<gene>
    <name evidence="8" type="ORF">JCM19300_107</name>
</gene>
<keyword evidence="5 7" id="KW-0472">Membrane</keyword>
<evidence type="ECO:0000313" key="9">
    <source>
        <dbReference type="Proteomes" id="UP000029644"/>
    </source>
</evidence>
<dbReference type="GO" id="GO:0005886">
    <property type="term" value="C:plasma membrane"/>
    <property type="evidence" value="ECO:0007669"/>
    <property type="project" value="TreeGrafter"/>
</dbReference>
<keyword evidence="4 7" id="KW-1133">Transmembrane helix</keyword>
<feature type="transmembrane region" description="Helical" evidence="7">
    <location>
        <begin position="122"/>
        <end position="144"/>
    </location>
</feature>
<evidence type="ECO:0000313" key="8">
    <source>
        <dbReference type="EMBL" id="GAL64749.1"/>
    </source>
</evidence>
<comment type="subcellular location">
    <subcellularLocation>
        <location evidence="1">Membrane</location>
        <topology evidence="1">Multi-pass membrane protein</topology>
    </subcellularLocation>
</comment>
<feature type="transmembrane region" description="Helical" evidence="7">
    <location>
        <begin position="272"/>
        <end position="298"/>
    </location>
</feature>
<comment type="similarity">
    <text evidence="2 6">Belongs to the sodium:solute symporter (SSF) (TC 2.A.21) family.</text>
</comment>